<accession>A0ABV6QKW5</accession>
<proteinExistence type="predicted"/>
<organism evidence="2 3">
    <name type="scientific">Kribbella deserti</name>
    <dbReference type="NCBI Taxonomy" id="1926257"/>
    <lineage>
        <taxon>Bacteria</taxon>
        <taxon>Bacillati</taxon>
        <taxon>Actinomycetota</taxon>
        <taxon>Actinomycetes</taxon>
        <taxon>Propionibacteriales</taxon>
        <taxon>Kribbellaceae</taxon>
        <taxon>Kribbella</taxon>
    </lineage>
</organism>
<dbReference type="Proteomes" id="UP001589890">
    <property type="component" value="Unassembled WGS sequence"/>
</dbReference>
<comment type="caution">
    <text evidence="2">The sequence shown here is derived from an EMBL/GenBank/DDBJ whole genome shotgun (WGS) entry which is preliminary data.</text>
</comment>
<feature type="chain" id="PRO_5046633822" description="Htaa domain-containing protein" evidence="1">
    <location>
        <begin position="28"/>
        <end position="364"/>
    </location>
</feature>
<reference evidence="2 3" key="1">
    <citation type="submission" date="2024-09" db="EMBL/GenBank/DDBJ databases">
        <authorList>
            <person name="Sun Q."/>
            <person name="Mori K."/>
        </authorList>
    </citation>
    <scope>NUCLEOTIDE SEQUENCE [LARGE SCALE GENOMIC DNA]</scope>
    <source>
        <strain evidence="2 3">CGMCC 1.15906</strain>
    </source>
</reference>
<keyword evidence="1" id="KW-0732">Signal</keyword>
<feature type="signal peptide" evidence="1">
    <location>
        <begin position="1"/>
        <end position="27"/>
    </location>
</feature>
<gene>
    <name evidence="2" type="ORF">ACFFGN_12120</name>
</gene>
<dbReference type="RefSeq" id="WP_380046571.1">
    <property type="nucleotide sequence ID" value="NZ_JBHLTC010000014.1"/>
</dbReference>
<evidence type="ECO:0000256" key="1">
    <source>
        <dbReference type="SAM" id="SignalP"/>
    </source>
</evidence>
<keyword evidence="3" id="KW-1185">Reference proteome</keyword>
<name>A0ABV6QKW5_9ACTN</name>
<dbReference type="EMBL" id="JBHLTC010000014">
    <property type="protein sequence ID" value="MFC0624813.1"/>
    <property type="molecule type" value="Genomic_DNA"/>
</dbReference>
<protein>
    <recommendedName>
        <fullName evidence="4">Htaa domain-containing protein</fullName>
    </recommendedName>
</protein>
<sequence>MRPFNRRVLPALLTAAALALPITAAQAAPPTPMVGTVRSAVSLTAPSAGVYGTKITLSGVLWRYGTQTRIAGSKVTLQRSVKGKNVWGNLASVNTSATGAFAFTVTQGLAFDYRARFTGNATYGPALSAVKHPVVMQKLLLTGIRTTHYHQGTLRVSAERYPVQTAGSRVYLQRYNAGTKAWTTIGSSAATTKAFTIDAQAGGSVGQYRVYAPVSYPYGAGGSAGRTFAHYVWRGVFAKPVLAAGGAGTPRYYVFTPSESPSRSGARVGADEIGGVSWIDVNVAGCVRLSGDATNITNRLDPTTLTVTAGSSPTDTVSGVVQPGGRFAIDLTPQNATKARLQVGDTGRTGAPVADFELGVLCTN</sequence>
<evidence type="ECO:0000313" key="3">
    <source>
        <dbReference type="Proteomes" id="UP001589890"/>
    </source>
</evidence>
<evidence type="ECO:0008006" key="4">
    <source>
        <dbReference type="Google" id="ProtNLM"/>
    </source>
</evidence>
<evidence type="ECO:0000313" key="2">
    <source>
        <dbReference type="EMBL" id="MFC0624813.1"/>
    </source>
</evidence>